<proteinExistence type="predicted"/>
<dbReference type="RefSeq" id="WP_249309759.1">
    <property type="nucleotide sequence ID" value="NZ_JACRSZ010000018.1"/>
</dbReference>
<gene>
    <name evidence="2" type="ORF">H8716_14495</name>
</gene>
<comment type="caution">
    <text evidence="2">The sequence shown here is derived from an EMBL/GenBank/DDBJ whole genome shotgun (WGS) entry which is preliminary data.</text>
</comment>
<reference evidence="2 3" key="1">
    <citation type="submission" date="2020-08" db="EMBL/GenBank/DDBJ databases">
        <title>Genome public.</title>
        <authorList>
            <person name="Liu C."/>
            <person name="Sun Q."/>
        </authorList>
    </citation>
    <scope>NUCLEOTIDE SEQUENCE [LARGE SCALE GENOMIC DNA]</scope>
    <source>
        <strain evidence="2 3">NSJ-46</strain>
    </source>
</reference>
<keyword evidence="3" id="KW-1185">Reference proteome</keyword>
<organism evidence="2 3">
    <name type="scientific">Jingyaoa shaoxingensis</name>
    <dbReference type="NCBI Taxonomy" id="2763671"/>
    <lineage>
        <taxon>Bacteria</taxon>
        <taxon>Bacillati</taxon>
        <taxon>Bacillota</taxon>
        <taxon>Clostridia</taxon>
        <taxon>Lachnospirales</taxon>
        <taxon>Lachnospiraceae</taxon>
        <taxon>Jingyaoa</taxon>
    </lineage>
</organism>
<dbReference type="Proteomes" id="UP000657421">
    <property type="component" value="Unassembled WGS sequence"/>
</dbReference>
<evidence type="ECO:0000313" key="2">
    <source>
        <dbReference type="EMBL" id="MBC8574267.1"/>
    </source>
</evidence>
<protein>
    <submittedName>
        <fullName evidence="2">Uncharacterized protein</fullName>
    </submittedName>
</protein>
<sequence length="136" mass="16063">MKNKTNTKKKSAHHQTAKKTMQPEKPVKKMLIDYYLIPQEVCATQLAELLPDYQEKAEIWREMDLLELTLTHDTMVFEEAAEDFENQEDQVYFEEHKIKKVYAITYDALDAEEVKQILATLQEKLQGRVCREDEIL</sequence>
<evidence type="ECO:0000256" key="1">
    <source>
        <dbReference type="SAM" id="MobiDB-lite"/>
    </source>
</evidence>
<dbReference type="EMBL" id="JACRSZ010000018">
    <property type="protein sequence ID" value="MBC8574267.1"/>
    <property type="molecule type" value="Genomic_DNA"/>
</dbReference>
<name>A0ABR7NCZ0_9FIRM</name>
<feature type="region of interest" description="Disordered" evidence="1">
    <location>
        <begin position="1"/>
        <end position="23"/>
    </location>
</feature>
<evidence type="ECO:0000313" key="3">
    <source>
        <dbReference type="Proteomes" id="UP000657421"/>
    </source>
</evidence>
<accession>A0ABR7NCZ0</accession>
<feature type="compositionally biased region" description="Basic residues" evidence="1">
    <location>
        <begin position="1"/>
        <end position="17"/>
    </location>
</feature>